<reference evidence="1 2" key="1">
    <citation type="submission" date="2019-04" db="EMBL/GenBank/DDBJ databases">
        <title>Friends and foes A comparative genomics study of 23 Aspergillus species from section Flavi.</title>
        <authorList>
            <consortium name="DOE Joint Genome Institute"/>
            <person name="Kjaerbolling I."/>
            <person name="Vesth T."/>
            <person name="Frisvad J.C."/>
            <person name="Nybo J.L."/>
            <person name="Theobald S."/>
            <person name="Kildgaard S."/>
            <person name="Isbrandt T."/>
            <person name="Kuo A."/>
            <person name="Sato A."/>
            <person name="Lyhne E.K."/>
            <person name="Kogle M.E."/>
            <person name="Wiebenga A."/>
            <person name="Kun R.S."/>
            <person name="Lubbers R.J."/>
            <person name="Makela M.R."/>
            <person name="Barry K."/>
            <person name="Chovatia M."/>
            <person name="Clum A."/>
            <person name="Daum C."/>
            <person name="Haridas S."/>
            <person name="He G."/>
            <person name="LaButti K."/>
            <person name="Lipzen A."/>
            <person name="Mondo S."/>
            <person name="Riley R."/>
            <person name="Salamov A."/>
            <person name="Simmons B.A."/>
            <person name="Magnuson J.K."/>
            <person name="Henrissat B."/>
            <person name="Mortensen U.H."/>
            <person name="Larsen T.O."/>
            <person name="Devries R.P."/>
            <person name="Grigoriev I.V."/>
            <person name="Machida M."/>
            <person name="Baker S.E."/>
            <person name="Andersen M.R."/>
        </authorList>
    </citation>
    <scope>NUCLEOTIDE SEQUENCE [LARGE SCALE GENOMIC DNA]</scope>
    <source>
        <strain evidence="1 2">CBS 117625</strain>
    </source>
</reference>
<sequence length="104" mass="11938">MGLGSPFEFRVSREGLLWTWFFWHEGGCTSMYVSDSGSGGIALCPCDQGCYLGMYLCGYIPVKFMSWSLRLGFLWWEILEEASMYVCMLSSLSSFLLLKKKERK</sequence>
<dbReference type="RefSeq" id="XP_031913236.1">
    <property type="nucleotide sequence ID" value="XM_032054659.1"/>
</dbReference>
<name>A0A5N6SUW0_ASPPS</name>
<dbReference type="GeneID" id="43638869"/>
<proteinExistence type="predicted"/>
<evidence type="ECO:0000313" key="2">
    <source>
        <dbReference type="Proteomes" id="UP000325672"/>
    </source>
</evidence>
<accession>A0A5N6SUW0</accession>
<dbReference type="Proteomes" id="UP000325672">
    <property type="component" value="Unassembled WGS sequence"/>
</dbReference>
<dbReference type="EMBL" id="ML743579">
    <property type="protein sequence ID" value="KAE8137173.1"/>
    <property type="molecule type" value="Genomic_DNA"/>
</dbReference>
<keyword evidence="2" id="KW-1185">Reference proteome</keyword>
<protein>
    <submittedName>
        <fullName evidence="1">Uncharacterized protein</fullName>
    </submittedName>
</protein>
<evidence type="ECO:0000313" key="1">
    <source>
        <dbReference type="EMBL" id="KAE8137173.1"/>
    </source>
</evidence>
<gene>
    <name evidence="1" type="ORF">BDV38DRAFT_247386</name>
</gene>
<dbReference type="AlphaFoldDB" id="A0A5N6SUW0"/>
<organism evidence="1 2">
    <name type="scientific">Aspergillus pseudotamarii</name>
    <dbReference type="NCBI Taxonomy" id="132259"/>
    <lineage>
        <taxon>Eukaryota</taxon>
        <taxon>Fungi</taxon>
        <taxon>Dikarya</taxon>
        <taxon>Ascomycota</taxon>
        <taxon>Pezizomycotina</taxon>
        <taxon>Eurotiomycetes</taxon>
        <taxon>Eurotiomycetidae</taxon>
        <taxon>Eurotiales</taxon>
        <taxon>Aspergillaceae</taxon>
        <taxon>Aspergillus</taxon>
        <taxon>Aspergillus subgen. Circumdati</taxon>
    </lineage>
</organism>